<sequence>MVFASKNEFLYKLRYVSLKADVAIILPRNKRIISSASHSLHSKELLLQNSAYKRSPLGLKRHISPSFDVEENVGNLRTLMNVGKRQVSVANDVGRQMQMYNRLFDAGKKRAALSPSQELQNALELSSYLERAGRK</sequence>
<evidence type="ECO:0000313" key="1">
    <source>
        <dbReference type="EMBL" id="VDM61846.1"/>
    </source>
</evidence>
<dbReference type="OMA" id="GRQMQMY"/>
<evidence type="ECO:0000313" key="3">
    <source>
        <dbReference type="WBParaSite" id="ACOC_0001026001-mRNA-1"/>
    </source>
</evidence>
<keyword evidence="2" id="KW-1185">Reference proteome</keyword>
<dbReference type="Proteomes" id="UP000267027">
    <property type="component" value="Unassembled WGS sequence"/>
</dbReference>
<reference evidence="1 2" key="2">
    <citation type="submission" date="2018-11" db="EMBL/GenBank/DDBJ databases">
        <authorList>
            <consortium name="Pathogen Informatics"/>
        </authorList>
    </citation>
    <scope>NUCLEOTIDE SEQUENCE [LARGE SCALE GENOMIC DNA]</scope>
    <source>
        <strain evidence="1 2">Costa Rica</strain>
    </source>
</reference>
<dbReference type="WBParaSite" id="ACOC_0001026001-mRNA-1">
    <property type="protein sequence ID" value="ACOC_0001026001-mRNA-1"/>
    <property type="gene ID" value="ACOC_0001026001"/>
</dbReference>
<dbReference type="EMBL" id="UYYA01004437">
    <property type="protein sequence ID" value="VDM61846.1"/>
    <property type="molecule type" value="Genomic_DNA"/>
</dbReference>
<gene>
    <name evidence="1" type="ORF">ACOC_LOCUS10261</name>
</gene>
<accession>A0A0R3PVZ2</accession>
<protein>
    <submittedName>
        <fullName evidence="1 3">Uncharacterized protein</fullName>
    </submittedName>
</protein>
<dbReference type="OrthoDB" id="5831695at2759"/>
<reference evidence="3" key="1">
    <citation type="submission" date="2017-02" db="UniProtKB">
        <authorList>
            <consortium name="WormBaseParasite"/>
        </authorList>
    </citation>
    <scope>IDENTIFICATION</scope>
</reference>
<name>A0A0R3PVZ2_ANGCS</name>
<dbReference type="AlphaFoldDB" id="A0A0R3PVZ2"/>
<organism evidence="3">
    <name type="scientific">Angiostrongylus costaricensis</name>
    <name type="common">Nematode worm</name>
    <dbReference type="NCBI Taxonomy" id="334426"/>
    <lineage>
        <taxon>Eukaryota</taxon>
        <taxon>Metazoa</taxon>
        <taxon>Ecdysozoa</taxon>
        <taxon>Nematoda</taxon>
        <taxon>Chromadorea</taxon>
        <taxon>Rhabditida</taxon>
        <taxon>Rhabditina</taxon>
        <taxon>Rhabditomorpha</taxon>
        <taxon>Strongyloidea</taxon>
        <taxon>Metastrongylidae</taxon>
        <taxon>Angiostrongylus</taxon>
    </lineage>
</organism>
<evidence type="ECO:0000313" key="2">
    <source>
        <dbReference type="Proteomes" id="UP000267027"/>
    </source>
</evidence>
<proteinExistence type="predicted"/>